<protein>
    <submittedName>
        <fullName evidence="1">Uncharacterized protein</fullName>
    </submittedName>
</protein>
<dbReference type="EMBL" id="GBXM01062785">
    <property type="protein sequence ID" value="JAH45792.1"/>
    <property type="molecule type" value="Transcribed_RNA"/>
</dbReference>
<accession>A0A0E9SX23</accession>
<dbReference type="AlphaFoldDB" id="A0A0E9SX23"/>
<proteinExistence type="predicted"/>
<reference evidence="1" key="2">
    <citation type="journal article" date="2015" name="Fish Shellfish Immunol.">
        <title>Early steps in the European eel (Anguilla anguilla)-Vibrio vulnificus interaction in the gills: Role of the RtxA13 toxin.</title>
        <authorList>
            <person name="Callol A."/>
            <person name="Pajuelo D."/>
            <person name="Ebbesson L."/>
            <person name="Teles M."/>
            <person name="MacKenzie S."/>
            <person name="Amaro C."/>
        </authorList>
    </citation>
    <scope>NUCLEOTIDE SEQUENCE</scope>
</reference>
<reference evidence="1" key="1">
    <citation type="submission" date="2014-11" db="EMBL/GenBank/DDBJ databases">
        <authorList>
            <person name="Amaro Gonzalez C."/>
        </authorList>
    </citation>
    <scope>NUCLEOTIDE SEQUENCE</scope>
</reference>
<name>A0A0E9SX23_ANGAN</name>
<sequence length="65" mass="7612">MKKLQYYILKTLESQSVFILIYFKYKAGLCPDTCIEPIIIASNNFYCYSGSVKLDKDTENELKQF</sequence>
<evidence type="ECO:0000313" key="1">
    <source>
        <dbReference type="EMBL" id="JAH45792.1"/>
    </source>
</evidence>
<organism evidence="1">
    <name type="scientific">Anguilla anguilla</name>
    <name type="common">European freshwater eel</name>
    <name type="synonym">Muraena anguilla</name>
    <dbReference type="NCBI Taxonomy" id="7936"/>
    <lineage>
        <taxon>Eukaryota</taxon>
        <taxon>Metazoa</taxon>
        <taxon>Chordata</taxon>
        <taxon>Craniata</taxon>
        <taxon>Vertebrata</taxon>
        <taxon>Euteleostomi</taxon>
        <taxon>Actinopterygii</taxon>
        <taxon>Neopterygii</taxon>
        <taxon>Teleostei</taxon>
        <taxon>Anguilliformes</taxon>
        <taxon>Anguillidae</taxon>
        <taxon>Anguilla</taxon>
    </lineage>
</organism>